<protein>
    <submittedName>
        <fullName evidence="2">Uncharacterized protein DUF4252</fullName>
    </submittedName>
</protein>
<feature type="chain" id="PRO_5015890433" evidence="1">
    <location>
        <begin position="20"/>
        <end position="190"/>
    </location>
</feature>
<evidence type="ECO:0000313" key="2">
    <source>
        <dbReference type="EMBL" id="PYE81120.1"/>
    </source>
</evidence>
<sequence length="190" mass="21233">MRKIVVIIAVMLMSVNGFSQSVFDKFEDIDGVTSVILNQKMFKMLATMGIDIDDPEMKEYAKMASNITGFKVFTTGDEKISADMQSAVAQHLKSSSLEELMRIKDGDQTVNFYVKEGKDENHVKELLMVISGLKELTKGSNVEVNGKKREFETVIMTLTGEIDLRQISKITNQMDIPGGEQLKKAGKKNK</sequence>
<dbReference type="InterPro" id="IPR025348">
    <property type="entry name" value="DUF4252"/>
</dbReference>
<dbReference type="EMBL" id="QJTD01000003">
    <property type="protein sequence ID" value="PYE81120.1"/>
    <property type="molecule type" value="Genomic_DNA"/>
</dbReference>
<organism evidence="2 3">
    <name type="scientific">Winogradskyella epiphytica</name>
    <dbReference type="NCBI Taxonomy" id="262005"/>
    <lineage>
        <taxon>Bacteria</taxon>
        <taxon>Pseudomonadati</taxon>
        <taxon>Bacteroidota</taxon>
        <taxon>Flavobacteriia</taxon>
        <taxon>Flavobacteriales</taxon>
        <taxon>Flavobacteriaceae</taxon>
        <taxon>Winogradskyella</taxon>
    </lineage>
</organism>
<evidence type="ECO:0000313" key="3">
    <source>
        <dbReference type="Proteomes" id="UP000248054"/>
    </source>
</evidence>
<dbReference type="Proteomes" id="UP000248054">
    <property type="component" value="Unassembled WGS sequence"/>
</dbReference>
<keyword evidence="1" id="KW-0732">Signal</keyword>
<dbReference type="AlphaFoldDB" id="A0A2V4WVZ0"/>
<gene>
    <name evidence="2" type="ORF">DFQ11_103201</name>
</gene>
<comment type="caution">
    <text evidence="2">The sequence shown here is derived from an EMBL/GenBank/DDBJ whole genome shotgun (WGS) entry which is preliminary data.</text>
</comment>
<dbReference type="Pfam" id="PF14060">
    <property type="entry name" value="DUF4252"/>
    <property type="match status" value="1"/>
</dbReference>
<evidence type="ECO:0000256" key="1">
    <source>
        <dbReference type="SAM" id="SignalP"/>
    </source>
</evidence>
<reference evidence="2 3" key="1">
    <citation type="submission" date="2018-06" db="EMBL/GenBank/DDBJ databases">
        <title>Genomic Encyclopedia of Type Strains, Phase III (KMG-III): the genomes of soil and plant-associated and newly described type strains.</title>
        <authorList>
            <person name="Whitman W."/>
        </authorList>
    </citation>
    <scope>NUCLEOTIDE SEQUENCE [LARGE SCALE GENOMIC DNA]</scope>
    <source>
        <strain evidence="2 3">CECT 7945</strain>
    </source>
</reference>
<name>A0A2V4WVZ0_9FLAO</name>
<dbReference type="RefSeq" id="WP_110475732.1">
    <property type="nucleotide sequence ID" value="NZ_BMWQ01000003.1"/>
</dbReference>
<accession>A0A2V4WVZ0</accession>
<proteinExistence type="predicted"/>
<feature type="signal peptide" evidence="1">
    <location>
        <begin position="1"/>
        <end position="19"/>
    </location>
</feature>
<keyword evidence="3" id="KW-1185">Reference proteome</keyword>
<dbReference type="OrthoDB" id="705638at2"/>